<dbReference type="GO" id="GO:0051225">
    <property type="term" value="P:spindle assembly"/>
    <property type="evidence" value="ECO:0007669"/>
    <property type="project" value="TreeGrafter"/>
</dbReference>
<dbReference type="Proteomes" id="UP000001745">
    <property type="component" value="Unassembled WGS sequence"/>
</dbReference>
<dbReference type="InterPro" id="IPR042241">
    <property type="entry name" value="GCP_C_sf"/>
</dbReference>
<keyword evidence="11" id="KW-1185">Reference proteome</keyword>
<evidence type="ECO:0000259" key="7">
    <source>
        <dbReference type="Pfam" id="PF04130"/>
    </source>
</evidence>
<dbReference type="RefSeq" id="XP_002481743.1">
    <property type="nucleotide sequence ID" value="XM_002481698.1"/>
</dbReference>
<keyword evidence="4 5" id="KW-0206">Cytoskeleton</keyword>
<dbReference type="InterPro" id="IPR007259">
    <property type="entry name" value="GCP"/>
</dbReference>
<sequence length="901" mass="102684">MARSAAIGTLIDELIVTITRSDKTSATFPSTKKRCDAILKDSSTWNRTDPFAIEKHLDGLQEKFRILNKDDLADALGSRLSELDGQRSSWTPELLSLLLQLSDRPANVYKVPKFESSRSGGASIAIKWSEIDAAGSEFADEDIWDDIDYGAASSDSESSLPSSDVSIPRILPQRTQPLRDEFVIPDELLSCGDDDELITIIKSGHFWEYDSAAVREFSESHTRFVTELQAVREILFMLQGLPTSLFWNIDNSIAVDRRYALSHASNSVFLYILRSCADIGVELGKLRKFVQIPQSVVFLQTFTRGVEKELAEFDAFLSQKQLSYLSSGNTVTVSLLQLTEEVQKEVRVLLVLGNLVTKLGSAPPEQSFLCLDLLYNLVCINQASGNEHEYRSLAKLFFSCFEAYARPLRLWLESGDLESSQDHFFITDRRHEHDLQTVWHDWYLLRETSGHLHAPIFIKPSARRILTTGKSMVFLQKLNVAIDESESTHWQPLKFEAVCPDDTSWQLLPFSSLLDQAVENLISTNHILASSMLRDQLNKECGLWTSLSALQYIYLCKDVSVSAAIDSKIFESLDRRGGVWNDRYLLTELVQSAFGETDCVDTSRLIVRSARNTLHDFESQSRKVKILKSISIDYVLPWPVANIITKPAMNMYQRISTFLMQIRRAKYILERQRLLKKDYTGDNDDEDDGLSYIIRHNLLWFANTLYGHITDMVIATNTTTMEKTLAESPDIDGMISVHESYMSSIEEQCFLSHNLAPIYQAIINLLDLCIHFADIQAARHGDANRYDTSHRSSTALNGQRQQSRRRRHRRRTADSSDSEDEDHNDHDRENDDDEDYYDEGNTTSISFIESSYSHRLEYVMRQFHRSLAFVIAGLRGVGRVDGQQSWDILADRLSWNAQLKR</sequence>
<keyword evidence="3 5" id="KW-0493">Microtubule</keyword>
<dbReference type="PANTHER" id="PTHR19302">
    <property type="entry name" value="GAMMA TUBULIN COMPLEX PROTEIN"/>
    <property type="match status" value="1"/>
</dbReference>
<dbReference type="InterPro" id="IPR032797">
    <property type="entry name" value="Mod21_N"/>
</dbReference>
<dbReference type="AlphaFoldDB" id="B8MAR1"/>
<dbReference type="Gene3D" id="1.20.120.1900">
    <property type="entry name" value="Gamma-tubulin complex, C-terminal domain"/>
    <property type="match status" value="1"/>
</dbReference>
<feature type="domain" description="Gamma tubulin complex component C-terminal" evidence="7">
    <location>
        <begin position="545"/>
        <end position="896"/>
    </location>
</feature>
<name>B8MAR1_TALSN</name>
<gene>
    <name evidence="10" type="ORF">TSTA_115490</name>
</gene>
<dbReference type="EMBL" id="EQ962655">
    <property type="protein sequence ID" value="EED17751.1"/>
    <property type="molecule type" value="Genomic_DNA"/>
</dbReference>
<dbReference type="VEuPathDB" id="FungiDB:TSTA_115490"/>
<feature type="compositionally biased region" description="Basic residues" evidence="6">
    <location>
        <begin position="802"/>
        <end position="811"/>
    </location>
</feature>
<dbReference type="GO" id="GO:0007020">
    <property type="term" value="P:microtubule nucleation"/>
    <property type="evidence" value="ECO:0007669"/>
    <property type="project" value="InterPro"/>
</dbReference>
<dbReference type="Pfam" id="PF14609">
    <property type="entry name" value="GCP5-Mod21_N"/>
    <property type="match status" value="1"/>
</dbReference>
<dbReference type="OMA" id="RTNQFEV"/>
<evidence type="ECO:0000256" key="1">
    <source>
        <dbReference type="ARBA" id="ARBA00010337"/>
    </source>
</evidence>
<feature type="domain" description="Gamma-Tubulin ring complex non-core subunit mod21 N-terminal" evidence="8">
    <location>
        <begin position="66"/>
        <end position="155"/>
    </location>
</feature>
<evidence type="ECO:0000313" key="10">
    <source>
        <dbReference type="EMBL" id="EED17751.1"/>
    </source>
</evidence>
<comment type="similarity">
    <text evidence="1 5">Belongs to the TUBGCP family.</text>
</comment>
<dbReference type="GO" id="GO:0000922">
    <property type="term" value="C:spindle pole"/>
    <property type="evidence" value="ECO:0007669"/>
    <property type="project" value="InterPro"/>
</dbReference>
<dbReference type="InParanoid" id="B8MAR1"/>
<accession>B8MAR1</accession>
<dbReference type="InterPro" id="IPR040457">
    <property type="entry name" value="GCP_C"/>
</dbReference>
<feature type="domain" description="Gamma tubulin complex component protein N-terminal" evidence="9">
    <location>
        <begin position="231"/>
        <end position="540"/>
    </location>
</feature>
<dbReference type="PhylomeDB" id="B8MAR1"/>
<evidence type="ECO:0000256" key="2">
    <source>
        <dbReference type="ARBA" id="ARBA00022490"/>
    </source>
</evidence>
<dbReference type="eggNOG" id="KOG4344">
    <property type="taxonomic scope" value="Eukaryota"/>
</dbReference>
<keyword evidence="2 5" id="KW-0963">Cytoplasm</keyword>
<dbReference type="GO" id="GO:0005874">
    <property type="term" value="C:microtubule"/>
    <property type="evidence" value="ECO:0007669"/>
    <property type="project" value="UniProtKB-KW"/>
</dbReference>
<feature type="region of interest" description="Disordered" evidence="6">
    <location>
        <begin position="784"/>
        <end position="840"/>
    </location>
</feature>
<organism evidence="10 11">
    <name type="scientific">Talaromyces stipitatus (strain ATCC 10500 / CBS 375.48 / QM 6759 / NRRL 1006)</name>
    <name type="common">Penicillium stipitatum</name>
    <dbReference type="NCBI Taxonomy" id="441959"/>
    <lineage>
        <taxon>Eukaryota</taxon>
        <taxon>Fungi</taxon>
        <taxon>Dikarya</taxon>
        <taxon>Ascomycota</taxon>
        <taxon>Pezizomycotina</taxon>
        <taxon>Eurotiomycetes</taxon>
        <taxon>Eurotiomycetidae</taxon>
        <taxon>Eurotiales</taxon>
        <taxon>Trichocomaceae</taxon>
        <taxon>Talaromyces</taxon>
        <taxon>Talaromyces sect. Talaromyces</taxon>
    </lineage>
</organism>
<reference evidence="11" key="1">
    <citation type="journal article" date="2015" name="Genome Announc.">
        <title>Genome sequence of the AIDS-associated pathogen Penicillium marneffei (ATCC18224) and its near taxonomic relative Talaromyces stipitatus (ATCC10500).</title>
        <authorList>
            <person name="Nierman W.C."/>
            <person name="Fedorova-Abrams N.D."/>
            <person name="Andrianopoulos A."/>
        </authorList>
    </citation>
    <scope>NUCLEOTIDE SEQUENCE [LARGE SCALE GENOMIC DNA]</scope>
    <source>
        <strain evidence="11">ATCC 10500 / CBS 375.48 / QM 6759 / NRRL 1006</strain>
    </source>
</reference>
<dbReference type="GO" id="GO:0000278">
    <property type="term" value="P:mitotic cell cycle"/>
    <property type="evidence" value="ECO:0007669"/>
    <property type="project" value="TreeGrafter"/>
</dbReference>
<dbReference type="GO" id="GO:0000930">
    <property type="term" value="C:gamma-tubulin complex"/>
    <property type="evidence" value="ECO:0007669"/>
    <property type="project" value="TreeGrafter"/>
</dbReference>
<dbReference type="GO" id="GO:0031122">
    <property type="term" value="P:cytoplasmic microtubule organization"/>
    <property type="evidence" value="ECO:0007669"/>
    <property type="project" value="TreeGrafter"/>
</dbReference>
<dbReference type="Pfam" id="PF04130">
    <property type="entry name" value="GCP_C_terminal"/>
    <property type="match status" value="1"/>
</dbReference>
<protein>
    <recommendedName>
        <fullName evidence="5">Spindle pole body component</fullName>
    </recommendedName>
</protein>
<dbReference type="GO" id="GO:0005816">
    <property type="term" value="C:spindle pole body"/>
    <property type="evidence" value="ECO:0007669"/>
    <property type="project" value="UniProtKB-ARBA"/>
</dbReference>
<dbReference type="PANTHER" id="PTHR19302:SF33">
    <property type="entry name" value="GAMMA-TUBULIN COMPLEX COMPONENT 5"/>
    <property type="match status" value="1"/>
</dbReference>
<dbReference type="GeneID" id="8101359"/>
<comment type="subcellular location">
    <subcellularLocation>
        <location evidence="5">Cytoplasm</location>
        <location evidence="5">Cytoskeleton</location>
        <location evidence="5">Microtubule organizing center</location>
    </subcellularLocation>
</comment>
<dbReference type="GO" id="GO:0043015">
    <property type="term" value="F:gamma-tubulin binding"/>
    <property type="evidence" value="ECO:0007669"/>
    <property type="project" value="InterPro"/>
</dbReference>
<evidence type="ECO:0000256" key="6">
    <source>
        <dbReference type="SAM" id="MobiDB-lite"/>
    </source>
</evidence>
<dbReference type="STRING" id="441959.B8MAR1"/>
<dbReference type="OrthoDB" id="66546at2759"/>
<dbReference type="InterPro" id="IPR059169">
    <property type="entry name" value="GCP5_N_ext"/>
</dbReference>
<evidence type="ECO:0000259" key="8">
    <source>
        <dbReference type="Pfam" id="PF14609"/>
    </source>
</evidence>
<evidence type="ECO:0000256" key="4">
    <source>
        <dbReference type="ARBA" id="ARBA00023212"/>
    </source>
</evidence>
<dbReference type="HOGENOM" id="CLU_010106_0_0_1"/>
<dbReference type="InterPro" id="IPR041470">
    <property type="entry name" value="GCP_N"/>
</dbReference>
<dbReference type="GO" id="GO:0051011">
    <property type="term" value="F:microtubule minus-end binding"/>
    <property type="evidence" value="ECO:0007669"/>
    <property type="project" value="TreeGrafter"/>
</dbReference>
<evidence type="ECO:0000259" key="9">
    <source>
        <dbReference type="Pfam" id="PF17681"/>
    </source>
</evidence>
<evidence type="ECO:0000313" key="11">
    <source>
        <dbReference type="Proteomes" id="UP000001745"/>
    </source>
</evidence>
<dbReference type="GO" id="GO:0051321">
    <property type="term" value="P:meiotic cell cycle"/>
    <property type="evidence" value="ECO:0007669"/>
    <property type="project" value="TreeGrafter"/>
</dbReference>
<dbReference type="Pfam" id="PF17681">
    <property type="entry name" value="GCP_N_terminal"/>
    <property type="match status" value="1"/>
</dbReference>
<proteinExistence type="inferred from homology"/>
<dbReference type="CDD" id="cd22572">
    <property type="entry name" value="GCP5_NTD"/>
    <property type="match status" value="1"/>
</dbReference>
<evidence type="ECO:0000256" key="5">
    <source>
        <dbReference type="RuleBase" id="RU363050"/>
    </source>
</evidence>
<evidence type="ECO:0000256" key="3">
    <source>
        <dbReference type="ARBA" id="ARBA00022701"/>
    </source>
</evidence>